<dbReference type="PROSITE" id="PS50949">
    <property type="entry name" value="HTH_GNTR"/>
    <property type="match status" value="1"/>
</dbReference>
<accession>A0A6J6JPQ6</accession>
<dbReference type="SUPFAM" id="SSF46785">
    <property type="entry name" value="Winged helix' DNA-binding domain"/>
    <property type="match status" value="1"/>
</dbReference>
<dbReference type="SUPFAM" id="SSF64288">
    <property type="entry name" value="Chorismate lyase-like"/>
    <property type="match status" value="1"/>
</dbReference>
<dbReference type="Gene3D" id="1.10.10.10">
    <property type="entry name" value="Winged helix-like DNA-binding domain superfamily/Winged helix DNA-binding domain"/>
    <property type="match status" value="1"/>
</dbReference>
<dbReference type="SMART" id="SM00866">
    <property type="entry name" value="UTRA"/>
    <property type="match status" value="1"/>
</dbReference>
<keyword evidence="2" id="KW-0238">DNA-binding</keyword>
<name>A0A6J6JPQ6_9ZZZZ</name>
<keyword evidence="3" id="KW-0804">Transcription</keyword>
<dbReference type="AlphaFoldDB" id="A0A6J6JPQ6"/>
<evidence type="ECO:0000256" key="1">
    <source>
        <dbReference type="ARBA" id="ARBA00023015"/>
    </source>
</evidence>
<dbReference type="GO" id="GO:0003700">
    <property type="term" value="F:DNA-binding transcription factor activity"/>
    <property type="evidence" value="ECO:0007669"/>
    <property type="project" value="InterPro"/>
</dbReference>
<evidence type="ECO:0000256" key="2">
    <source>
        <dbReference type="ARBA" id="ARBA00023125"/>
    </source>
</evidence>
<protein>
    <submittedName>
        <fullName evidence="5">Unannotated protein</fullName>
    </submittedName>
</protein>
<dbReference type="GO" id="GO:0003677">
    <property type="term" value="F:DNA binding"/>
    <property type="evidence" value="ECO:0007669"/>
    <property type="project" value="UniProtKB-KW"/>
</dbReference>
<proteinExistence type="predicted"/>
<dbReference type="SMART" id="SM00345">
    <property type="entry name" value="HTH_GNTR"/>
    <property type="match status" value="1"/>
</dbReference>
<dbReference type="InterPro" id="IPR028978">
    <property type="entry name" value="Chorismate_lyase_/UTRA_dom_sf"/>
</dbReference>
<dbReference type="PANTHER" id="PTHR44846">
    <property type="entry name" value="MANNOSYL-D-GLYCERATE TRANSPORT/METABOLISM SYSTEM REPRESSOR MNGR-RELATED"/>
    <property type="match status" value="1"/>
</dbReference>
<dbReference type="Pfam" id="PF07702">
    <property type="entry name" value="UTRA"/>
    <property type="match status" value="1"/>
</dbReference>
<dbReference type="InterPro" id="IPR011663">
    <property type="entry name" value="UTRA"/>
</dbReference>
<dbReference type="PANTHER" id="PTHR44846:SF1">
    <property type="entry name" value="MANNOSYL-D-GLYCERATE TRANSPORT_METABOLISM SYSTEM REPRESSOR MNGR-RELATED"/>
    <property type="match status" value="1"/>
</dbReference>
<dbReference type="EMBL" id="CAEZWA010000010">
    <property type="protein sequence ID" value="CAB4638395.1"/>
    <property type="molecule type" value="Genomic_DNA"/>
</dbReference>
<evidence type="ECO:0000256" key="3">
    <source>
        <dbReference type="ARBA" id="ARBA00023163"/>
    </source>
</evidence>
<gene>
    <name evidence="5" type="ORF">UFOPK2165_00104</name>
</gene>
<dbReference type="CDD" id="cd07377">
    <property type="entry name" value="WHTH_GntR"/>
    <property type="match status" value="1"/>
</dbReference>
<dbReference type="InterPro" id="IPR036388">
    <property type="entry name" value="WH-like_DNA-bd_sf"/>
</dbReference>
<reference evidence="5" key="1">
    <citation type="submission" date="2020-05" db="EMBL/GenBank/DDBJ databases">
        <authorList>
            <person name="Chiriac C."/>
            <person name="Salcher M."/>
            <person name="Ghai R."/>
            <person name="Kavagutti S V."/>
        </authorList>
    </citation>
    <scope>NUCLEOTIDE SEQUENCE</scope>
</reference>
<feature type="domain" description="HTH gntR-type" evidence="4">
    <location>
        <begin position="1"/>
        <end position="69"/>
    </location>
</feature>
<sequence>MAVLKHVAIFEALKARCVLEPVGAKLPPERLLASEFGVSVITVRQALSGLEREGWVRKFPGSGTLVSRPRVYMGPGLSSYTEDMSRRGLKPFSKVMRCERIKPDLELREVLGLRPMEGVILLERMRFADSEPMCHEVSFFPDRFAETLLGKDLSGSVHEVLRDSGIVGESTQRVVRTVLLTTHESELLELPPGSPALETVDTFFDFKGAAIQHAQSRYRFDRYEARSTLRR</sequence>
<dbReference type="InterPro" id="IPR036390">
    <property type="entry name" value="WH_DNA-bd_sf"/>
</dbReference>
<organism evidence="5">
    <name type="scientific">freshwater metagenome</name>
    <dbReference type="NCBI Taxonomy" id="449393"/>
    <lineage>
        <taxon>unclassified sequences</taxon>
        <taxon>metagenomes</taxon>
        <taxon>ecological metagenomes</taxon>
    </lineage>
</organism>
<dbReference type="InterPro" id="IPR000524">
    <property type="entry name" value="Tscrpt_reg_HTH_GntR"/>
</dbReference>
<keyword evidence="1" id="KW-0805">Transcription regulation</keyword>
<dbReference type="Gene3D" id="3.40.1410.10">
    <property type="entry name" value="Chorismate lyase-like"/>
    <property type="match status" value="1"/>
</dbReference>
<dbReference type="Pfam" id="PF00392">
    <property type="entry name" value="GntR"/>
    <property type="match status" value="1"/>
</dbReference>
<dbReference type="PRINTS" id="PR00035">
    <property type="entry name" value="HTHGNTR"/>
</dbReference>
<dbReference type="GO" id="GO:0045892">
    <property type="term" value="P:negative regulation of DNA-templated transcription"/>
    <property type="evidence" value="ECO:0007669"/>
    <property type="project" value="TreeGrafter"/>
</dbReference>
<evidence type="ECO:0000313" key="5">
    <source>
        <dbReference type="EMBL" id="CAB4638395.1"/>
    </source>
</evidence>
<dbReference type="InterPro" id="IPR050679">
    <property type="entry name" value="Bact_HTH_transcr_reg"/>
</dbReference>
<evidence type="ECO:0000259" key="4">
    <source>
        <dbReference type="PROSITE" id="PS50949"/>
    </source>
</evidence>